<evidence type="ECO:0000313" key="2">
    <source>
        <dbReference type="EMBL" id="WOL11329.1"/>
    </source>
</evidence>
<evidence type="ECO:0000313" key="3">
    <source>
        <dbReference type="Proteomes" id="UP001327560"/>
    </source>
</evidence>
<organism evidence="2 3">
    <name type="scientific">Canna indica</name>
    <name type="common">Indian-shot</name>
    <dbReference type="NCBI Taxonomy" id="4628"/>
    <lineage>
        <taxon>Eukaryota</taxon>
        <taxon>Viridiplantae</taxon>
        <taxon>Streptophyta</taxon>
        <taxon>Embryophyta</taxon>
        <taxon>Tracheophyta</taxon>
        <taxon>Spermatophyta</taxon>
        <taxon>Magnoliopsida</taxon>
        <taxon>Liliopsida</taxon>
        <taxon>Zingiberales</taxon>
        <taxon>Cannaceae</taxon>
        <taxon>Canna</taxon>
    </lineage>
</organism>
<dbReference type="Proteomes" id="UP001327560">
    <property type="component" value="Chromosome 6"/>
</dbReference>
<evidence type="ECO:0000256" key="1">
    <source>
        <dbReference type="SAM" id="MobiDB-lite"/>
    </source>
</evidence>
<feature type="region of interest" description="Disordered" evidence="1">
    <location>
        <begin position="25"/>
        <end position="55"/>
    </location>
</feature>
<sequence>MRKPEHPQPRRAAAADHDLELLKAAAQAWHAQSGNPKPTEEFHARRSPSDSRPTRFKLEAAATAARAAEPHWDFAESLWDSYEIVTLSKKLEAASISSDDPARSAPDRGQPGKRSREGKNSLRDLFFHRPSSSSKRFDHFNARKTQRYEK</sequence>
<protein>
    <submittedName>
        <fullName evidence="2">Uncharacterized protein</fullName>
    </submittedName>
</protein>
<dbReference type="PANTHER" id="PTHR34665">
    <property type="entry name" value="DUF3741 DOMAIN-CONTAINING PROTEIN"/>
    <property type="match status" value="1"/>
</dbReference>
<feature type="compositionally biased region" description="Basic and acidic residues" evidence="1">
    <location>
        <begin position="38"/>
        <end position="55"/>
    </location>
</feature>
<proteinExistence type="predicted"/>
<dbReference type="PANTHER" id="PTHR34665:SF1">
    <property type="entry name" value="OS02G0595200 PROTEIN"/>
    <property type="match status" value="1"/>
</dbReference>
<feature type="compositionally biased region" description="Basic and acidic residues" evidence="1">
    <location>
        <begin position="135"/>
        <end position="150"/>
    </location>
</feature>
<reference evidence="2 3" key="1">
    <citation type="submission" date="2023-10" db="EMBL/GenBank/DDBJ databases">
        <title>Chromosome-scale genome assembly provides insights into flower coloration mechanisms of Canna indica.</title>
        <authorList>
            <person name="Li C."/>
        </authorList>
    </citation>
    <scope>NUCLEOTIDE SEQUENCE [LARGE SCALE GENOMIC DNA]</scope>
    <source>
        <tissue evidence="2">Flower</tissue>
    </source>
</reference>
<name>A0AAQ3KN82_9LILI</name>
<feature type="region of interest" description="Disordered" evidence="1">
    <location>
        <begin position="93"/>
        <end position="150"/>
    </location>
</feature>
<dbReference type="EMBL" id="CP136895">
    <property type="protein sequence ID" value="WOL11329.1"/>
    <property type="molecule type" value="Genomic_DNA"/>
</dbReference>
<gene>
    <name evidence="2" type="ORF">Cni_G20091</name>
</gene>
<feature type="compositionally biased region" description="Basic and acidic residues" evidence="1">
    <location>
        <begin position="114"/>
        <end position="127"/>
    </location>
</feature>
<accession>A0AAQ3KN82</accession>
<dbReference type="AlphaFoldDB" id="A0AAQ3KN82"/>
<keyword evidence="3" id="KW-1185">Reference proteome</keyword>